<keyword evidence="1 7" id="KW-0474">Menaquinone biosynthesis</keyword>
<accession>A0A517DRJ2</accession>
<feature type="domain" description="Thiamine pyrophosphate enzyme N-terminal TPP-binding" evidence="10">
    <location>
        <begin position="4"/>
        <end position="116"/>
    </location>
</feature>
<evidence type="ECO:0000256" key="5">
    <source>
        <dbReference type="ARBA" id="ARBA00023052"/>
    </source>
</evidence>
<feature type="domain" description="Menaquinone biosynthesis protein MenD middle" evidence="11">
    <location>
        <begin position="205"/>
        <end position="381"/>
    </location>
</feature>
<dbReference type="GO" id="GO:0000287">
    <property type="term" value="F:magnesium ion binding"/>
    <property type="evidence" value="ECO:0007669"/>
    <property type="project" value="UniProtKB-UniRule"/>
</dbReference>
<dbReference type="GO" id="GO:0070204">
    <property type="term" value="F:2-succinyl-5-enolpyruvyl-6-hydroxy-3-cyclohexene-1-carboxylic-acid synthase activity"/>
    <property type="evidence" value="ECO:0007669"/>
    <property type="project" value="UniProtKB-UniRule"/>
</dbReference>
<dbReference type="CDD" id="cd07037">
    <property type="entry name" value="TPP_PYR_MenD"/>
    <property type="match status" value="1"/>
</dbReference>
<dbReference type="GO" id="GO:0009234">
    <property type="term" value="P:menaquinone biosynthetic process"/>
    <property type="evidence" value="ECO:0007669"/>
    <property type="project" value="UniProtKB-UniRule"/>
</dbReference>
<comment type="cofactor">
    <cofactor evidence="7">
        <name>thiamine diphosphate</name>
        <dbReference type="ChEBI" id="CHEBI:58937"/>
    </cofactor>
    <text evidence="7">Binds 1 thiamine pyrophosphate per subunit.</text>
</comment>
<keyword evidence="13" id="KW-1185">Reference proteome</keyword>
<reference evidence="12 13" key="1">
    <citation type="submission" date="2019-02" db="EMBL/GenBank/DDBJ databases">
        <title>Closed genome of Sporomusa termitida DSM 4440.</title>
        <authorList>
            <person name="Poehlein A."/>
            <person name="Daniel R."/>
        </authorList>
    </citation>
    <scope>NUCLEOTIDE SEQUENCE [LARGE SCALE GENOMIC DNA]</scope>
    <source>
        <strain evidence="12 13">DSM 4440</strain>
    </source>
</reference>
<keyword evidence="5 7" id="KW-0786">Thiamine pyrophosphate</keyword>
<dbReference type="InterPro" id="IPR004433">
    <property type="entry name" value="MenaQ_synth_MenD"/>
</dbReference>
<evidence type="ECO:0000259" key="9">
    <source>
        <dbReference type="Pfam" id="PF02775"/>
    </source>
</evidence>
<comment type="subunit">
    <text evidence="7">Homodimer.</text>
</comment>
<protein>
    <recommendedName>
        <fullName evidence="7">2-succinyl-5-enolpyruvyl-6-hydroxy-3-cyclohexene-1-carboxylate synthase</fullName>
        <shortName evidence="7">SEPHCHC synthase</shortName>
        <ecNumber evidence="7">2.2.1.9</ecNumber>
    </recommendedName>
    <alternativeName>
        <fullName evidence="7">Menaquinone biosynthesis protein MenD</fullName>
    </alternativeName>
</protein>
<dbReference type="UniPathway" id="UPA00079"/>
<evidence type="ECO:0000256" key="7">
    <source>
        <dbReference type="HAMAP-Rule" id="MF_01659"/>
    </source>
</evidence>
<dbReference type="InterPro" id="IPR029035">
    <property type="entry name" value="DHS-like_NAD/FAD-binding_dom"/>
</dbReference>
<dbReference type="AlphaFoldDB" id="A0A517DRJ2"/>
<evidence type="ECO:0000256" key="8">
    <source>
        <dbReference type="SAM" id="Coils"/>
    </source>
</evidence>
<keyword evidence="3 7" id="KW-0479">Metal-binding</keyword>
<comment type="pathway">
    <text evidence="7">Quinol/quinone metabolism; 1,4-dihydroxy-2-naphthoate biosynthesis; 1,4-dihydroxy-2-naphthoate from chorismate: step 2/7.</text>
</comment>
<feature type="domain" description="Thiamine pyrophosphate enzyme TPP-binding" evidence="9">
    <location>
        <begin position="416"/>
        <end position="532"/>
    </location>
</feature>
<keyword evidence="4 7" id="KW-0460">Magnesium</keyword>
<evidence type="ECO:0000256" key="1">
    <source>
        <dbReference type="ARBA" id="ARBA00022428"/>
    </source>
</evidence>
<dbReference type="EC" id="2.2.1.9" evidence="7"/>
<dbReference type="InterPro" id="IPR032264">
    <property type="entry name" value="MenD_middle"/>
</dbReference>
<keyword evidence="8" id="KW-0175">Coiled coil</keyword>
<dbReference type="Proteomes" id="UP000320776">
    <property type="component" value="Chromosome"/>
</dbReference>
<dbReference type="GO" id="GO:0030145">
    <property type="term" value="F:manganese ion binding"/>
    <property type="evidence" value="ECO:0007669"/>
    <property type="project" value="UniProtKB-UniRule"/>
</dbReference>
<dbReference type="NCBIfam" id="TIGR00173">
    <property type="entry name" value="menD"/>
    <property type="match status" value="1"/>
</dbReference>
<gene>
    <name evidence="7 12" type="primary">menD</name>
    <name evidence="12" type="ORF">SPTER_12080</name>
</gene>
<keyword evidence="2 7" id="KW-0808">Transferase</keyword>
<dbReference type="Gene3D" id="3.40.50.970">
    <property type="match status" value="2"/>
</dbReference>
<dbReference type="HAMAP" id="MF_01659">
    <property type="entry name" value="MenD"/>
    <property type="match status" value="1"/>
</dbReference>
<dbReference type="PANTHER" id="PTHR42916">
    <property type="entry name" value="2-SUCCINYL-5-ENOLPYRUVYL-6-HYDROXY-3-CYCLOHEXENE-1-CARBOXYLATE SYNTHASE"/>
    <property type="match status" value="1"/>
</dbReference>
<proteinExistence type="inferred from homology"/>
<dbReference type="CDD" id="cd02009">
    <property type="entry name" value="TPP_SHCHC_synthase"/>
    <property type="match status" value="1"/>
</dbReference>
<dbReference type="Pfam" id="PF02775">
    <property type="entry name" value="TPP_enzyme_C"/>
    <property type="match status" value="1"/>
</dbReference>
<dbReference type="KEGG" id="sted:SPTER_12080"/>
<dbReference type="EMBL" id="CP036259">
    <property type="protein sequence ID" value="QDR79906.1"/>
    <property type="molecule type" value="Genomic_DNA"/>
</dbReference>
<dbReference type="GO" id="GO:0030976">
    <property type="term" value="F:thiamine pyrophosphate binding"/>
    <property type="evidence" value="ECO:0007669"/>
    <property type="project" value="UniProtKB-UniRule"/>
</dbReference>
<keyword evidence="6 7" id="KW-0464">Manganese</keyword>
<dbReference type="InterPro" id="IPR029061">
    <property type="entry name" value="THDP-binding"/>
</dbReference>
<dbReference type="InterPro" id="IPR012001">
    <property type="entry name" value="Thiamin_PyroP_enz_TPP-bd_dom"/>
</dbReference>
<dbReference type="Pfam" id="PF02776">
    <property type="entry name" value="TPP_enzyme_N"/>
    <property type="match status" value="1"/>
</dbReference>
<dbReference type="Pfam" id="PF16582">
    <property type="entry name" value="TPP_enzyme_M_2"/>
    <property type="match status" value="1"/>
</dbReference>
<evidence type="ECO:0000259" key="10">
    <source>
        <dbReference type="Pfam" id="PF02776"/>
    </source>
</evidence>
<evidence type="ECO:0000259" key="11">
    <source>
        <dbReference type="Pfam" id="PF16582"/>
    </source>
</evidence>
<comment type="function">
    <text evidence="7">Catalyzes the thiamine diphosphate-dependent decarboxylation of 2-oxoglutarate and the subsequent addition of the resulting succinic semialdehyde-thiamine pyrophosphate anion to isochorismate to yield 2-succinyl-5-enolpyruvyl-6-hydroxy-3-cyclohexene-1-carboxylate (SEPHCHC).</text>
</comment>
<dbReference type="RefSeq" id="WP_144349491.1">
    <property type="nucleotide sequence ID" value="NZ_CP036259.1"/>
</dbReference>
<dbReference type="SUPFAM" id="SSF52518">
    <property type="entry name" value="Thiamin diphosphate-binding fold (THDP-binding)"/>
    <property type="match status" value="2"/>
</dbReference>
<sequence length="555" mass="61404">MTNYMAALVDELYQLGVREVVISPGSRSTPLAMLFCEHAFKTFLNIDERSAGFFALGIAKGCGRPAVLVCTSGSAPAHYLPALTEARHSRVPLIVLTADRPPELRQVGAPQTIDQNRLFGGFVKYYEELALPEEQESMYRYVRVVMQRAYASAVSGEYGAAHINIPVREPLIPDLSRLNFAAGRGRDNFKYVAGTMQPAFDPAILKDKQGIIICGGGAGADYHQAVLDLGKRLQAPVLADPLSNLRNYAEDIIIDSYDAFLQSDTVKMALKPDFIFHFGQVPVSKRLQQFVARHQDVLYFQVDESFAYRNPALSTTSYISASPKLLAASITMHNNNAGYAAKWLTLQQQTRNRLNRARDEKQLFEGKLIQLLQELLPPGTLLAVANSMAIRDVDYFFAARRQNIKVMCNRGTNGIDGTVSTALGMAAIHSPTVLLTGDVAFYHDLNGLLTGKTHALNLLIVLFNNNGGGIFNYLPQRAEKHFDYLFRTPHDINFRGLQTLYGITYYEATGYPAFEQAFQEALTLKGIKLIEVKIDAAVSKALHDQYTTGLVTTCS</sequence>
<dbReference type="UniPathway" id="UPA01057">
    <property type="reaction ID" value="UER00164"/>
</dbReference>
<comment type="cofactor">
    <cofactor evidence="7">
        <name>Mg(2+)</name>
        <dbReference type="ChEBI" id="CHEBI:18420"/>
    </cofactor>
    <cofactor evidence="7">
        <name>Mn(2+)</name>
        <dbReference type="ChEBI" id="CHEBI:29035"/>
    </cofactor>
</comment>
<comment type="similarity">
    <text evidence="7">Belongs to the TPP enzyme family. MenD subfamily.</text>
</comment>
<comment type="pathway">
    <text evidence="7">Quinol/quinone metabolism; menaquinone biosynthesis.</text>
</comment>
<dbReference type="SUPFAM" id="SSF52467">
    <property type="entry name" value="DHS-like NAD/FAD-binding domain"/>
    <property type="match status" value="1"/>
</dbReference>
<dbReference type="OrthoDB" id="9791859at2"/>
<dbReference type="InterPro" id="IPR011766">
    <property type="entry name" value="TPP_enzyme_TPP-bd"/>
</dbReference>
<evidence type="ECO:0000313" key="13">
    <source>
        <dbReference type="Proteomes" id="UP000320776"/>
    </source>
</evidence>
<evidence type="ECO:0000256" key="3">
    <source>
        <dbReference type="ARBA" id="ARBA00022723"/>
    </source>
</evidence>
<evidence type="ECO:0000256" key="4">
    <source>
        <dbReference type="ARBA" id="ARBA00022842"/>
    </source>
</evidence>
<evidence type="ECO:0000256" key="6">
    <source>
        <dbReference type="ARBA" id="ARBA00023211"/>
    </source>
</evidence>
<organism evidence="12 13">
    <name type="scientific">Sporomusa termitida</name>
    <dbReference type="NCBI Taxonomy" id="2377"/>
    <lineage>
        <taxon>Bacteria</taxon>
        <taxon>Bacillati</taxon>
        <taxon>Bacillota</taxon>
        <taxon>Negativicutes</taxon>
        <taxon>Selenomonadales</taxon>
        <taxon>Sporomusaceae</taxon>
        <taxon>Sporomusa</taxon>
    </lineage>
</organism>
<feature type="coiled-coil region" evidence="8">
    <location>
        <begin position="347"/>
        <end position="374"/>
    </location>
</feature>
<name>A0A517DRJ2_9FIRM</name>
<dbReference type="PANTHER" id="PTHR42916:SF1">
    <property type="entry name" value="PROTEIN PHYLLO, CHLOROPLASTIC"/>
    <property type="match status" value="1"/>
</dbReference>
<dbReference type="PIRSF" id="PIRSF004983">
    <property type="entry name" value="MenD"/>
    <property type="match status" value="1"/>
</dbReference>
<evidence type="ECO:0000256" key="2">
    <source>
        <dbReference type="ARBA" id="ARBA00022679"/>
    </source>
</evidence>
<comment type="catalytic activity">
    <reaction evidence="7">
        <text>isochorismate + 2-oxoglutarate + H(+) = 5-enolpyruvoyl-6-hydroxy-2-succinyl-cyclohex-3-ene-1-carboxylate + CO2</text>
        <dbReference type="Rhea" id="RHEA:25593"/>
        <dbReference type="ChEBI" id="CHEBI:15378"/>
        <dbReference type="ChEBI" id="CHEBI:16526"/>
        <dbReference type="ChEBI" id="CHEBI:16810"/>
        <dbReference type="ChEBI" id="CHEBI:29780"/>
        <dbReference type="ChEBI" id="CHEBI:58818"/>
        <dbReference type="EC" id="2.2.1.9"/>
    </reaction>
</comment>
<evidence type="ECO:0000313" key="12">
    <source>
        <dbReference type="EMBL" id="QDR79906.1"/>
    </source>
</evidence>
<dbReference type="Gene3D" id="3.40.50.1220">
    <property type="entry name" value="TPP-binding domain"/>
    <property type="match status" value="1"/>
</dbReference>